<dbReference type="EMBL" id="QSUL01000014">
    <property type="protein sequence ID" value="RGN32336.1"/>
    <property type="molecule type" value="Genomic_DNA"/>
</dbReference>
<organism evidence="3 4">
    <name type="scientific">Bacteroides oleiciplenus</name>
    <dbReference type="NCBI Taxonomy" id="626931"/>
    <lineage>
        <taxon>Bacteria</taxon>
        <taxon>Pseudomonadati</taxon>
        <taxon>Bacteroidota</taxon>
        <taxon>Bacteroidia</taxon>
        <taxon>Bacteroidales</taxon>
        <taxon>Bacteroidaceae</taxon>
        <taxon>Bacteroides</taxon>
    </lineage>
</organism>
<proteinExistence type="predicted"/>
<feature type="transmembrane region" description="Helical" evidence="1">
    <location>
        <begin position="7"/>
        <end position="26"/>
    </location>
</feature>
<comment type="caution">
    <text evidence="3">The sequence shown here is derived from an EMBL/GenBank/DDBJ whole genome shotgun (WGS) entry which is preliminary data.</text>
</comment>
<evidence type="ECO:0000313" key="4">
    <source>
        <dbReference type="Proteomes" id="UP000260983"/>
    </source>
</evidence>
<evidence type="ECO:0000259" key="2">
    <source>
        <dbReference type="Pfam" id="PF06713"/>
    </source>
</evidence>
<keyword evidence="1" id="KW-0472">Membrane</keyword>
<reference evidence="3 4" key="1">
    <citation type="submission" date="2018-08" db="EMBL/GenBank/DDBJ databases">
        <title>A genome reference for cultivated species of the human gut microbiota.</title>
        <authorList>
            <person name="Zou Y."/>
            <person name="Xue W."/>
            <person name="Luo G."/>
        </authorList>
    </citation>
    <scope>NUCLEOTIDE SEQUENCE [LARGE SCALE GENOMIC DNA]</scope>
    <source>
        <strain evidence="3 4">OM05-15BH</strain>
    </source>
</reference>
<protein>
    <submittedName>
        <fullName evidence="3">ABC transporter</fullName>
    </submittedName>
</protein>
<dbReference type="RefSeq" id="WP_117725170.1">
    <property type="nucleotide sequence ID" value="NZ_QSUL01000014.1"/>
</dbReference>
<sequence length="137" mass="15945">MNRIFHARIAAGQYLFLLIATSVTIHEMWMKHAVLTIIFMLLLIIAIERLIHTTYTLTADGRLILYFGRFTRSKEILLKDIISVERASSMKIGRFAVMRYVLVRYGTKGKCAVLLPVKEEMFIKTLTERLREEKPQV</sequence>
<dbReference type="GO" id="GO:0030153">
    <property type="term" value="P:bacteriocin immunity"/>
    <property type="evidence" value="ECO:0007669"/>
    <property type="project" value="InterPro"/>
</dbReference>
<name>A0A3E5B421_9BACE</name>
<dbReference type="Pfam" id="PF06713">
    <property type="entry name" value="bPH_4"/>
    <property type="match status" value="1"/>
</dbReference>
<feature type="domain" description="Uncharacterized protein YyaB-like PH" evidence="2">
    <location>
        <begin position="53"/>
        <end position="129"/>
    </location>
</feature>
<evidence type="ECO:0000313" key="3">
    <source>
        <dbReference type="EMBL" id="RGN32336.1"/>
    </source>
</evidence>
<accession>A0A3E5B421</accession>
<evidence type="ECO:0000256" key="1">
    <source>
        <dbReference type="SAM" id="Phobius"/>
    </source>
</evidence>
<gene>
    <name evidence="3" type="ORF">DXB65_18795</name>
</gene>
<keyword evidence="1" id="KW-0812">Transmembrane</keyword>
<dbReference type="Proteomes" id="UP000260983">
    <property type="component" value="Unassembled WGS sequence"/>
</dbReference>
<feature type="transmembrane region" description="Helical" evidence="1">
    <location>
        <begin position="32"/>
        <end position="51"/>
    </location>
</feature>
<keyword evidence="1" id="KW-1133">Transmembrane helix</keyword>
<dbReference type="InterPro" id="IPR009589">
    <property type="entry name" value="PH_YyaB-like"/>
</dbReference>
<dbReference type="AlphaFoldDB" id="A0A3E5B421"/>